<feature type="transmembrane region" description="Helical" evidence="1">
    <location>
        <begin position="141"/>
        <end position="161"/>
    </location>
</feature>
<dbReference type="GO" id="GO:0016020">
    <property type="term" value="C:membrane"/>
    <property type="evidence" value="ECO:0007669"/>
    <property type="project" value="InterPro"/>
</dbReference>
<keyword evidence="1" id="KW-0472">Membrane</keyword>
<organism evidence="3 4">
    <name type="scientific">Limnochorda pilosa</name>
    <dbReference type="NCBI Taxonomy" id="1555112"/>
    <lineage>
        <taxon>Bacteria</taxon>
        <taxon>Bacillati</taxon>
        <taxon>Bacillota</taxon>
        <taxon>Limnochordia</taxon>
        <taxon>Limnochordales</taxon>
        <taxon>Limnochordaceae</taxon>
        <taxon>Limnochorda</taxon>
    </lineage>
</organism>
<dbReference type="PANTHER" id="PTHR19271">
    <property type="entry name" value="CYTOCHROME B"/>
    <property type="match status" value="1"/>
</dbReference>
<evidence type="ECO:0000313" key="3">
    <source>
        <dbReference type="EMBL" id="BAS27357.1"/>
    </source>
</evidence>
<dbReference type="SUPFAM" id="SSF81342">
    <property type="entry name" value="Transmembrane di-heme cytochromes"/>
    <property type="match status" value="1"/>
</dbReference>
<dbReference type="PATRIC" id="fig|1555112.3.peg.1542"/>
<protein>
    <submittedName>
        <fullName evidence="3">Cytochrome B6</fullName>
    </submittedName>
</protein>
<dbReference type="AlphaFoldDB" id="A0A0K2SK15"/>
<gene>
    <name evidence="3" type="ORF">LIP_1509</name>
</gene>
<name>A0A0K2SK15_LIMPI</name>
<reference evidence="4" key="1">
    <citation type="submission" date="2015-07" db="EMBL/GenBank/DDBJ databases">
        <title>Complete genome sequence and phylogenetic analysis of Limnochorda pilosa.</title>
        <authorList>
            <person name="Watanabe M."/>
            <person name="Kojima H."/>
            <person name="Fukui M."/>
        </authorList>
    </citation>
    <scope>NUCLEOTIDE SEQUENCE [LARGE SCALE GENOMIC DNA]</scope>
    <source>
        <strain evidence="4">HC45</strain>
    </source>
</reference>
<dbReference type="KEGG" id="lpil:LIP_1509"/>
<keyword evidence="4" id="KW-1185">Reference proteome</keyword>
<evidence type="ECO:0000313" key="4">
    <source>
        <dbReference type="Proteomes" id="UP000065807"/>
    </source>
</evidence>
<keyword evidence="1" id="KW-0812">Transmembrane</keyword>
<dbReference type="GO" id="GO:0016491">
    <property type="term" value="F:oxidoreductase activity"/>
    <property type="evidence" value="ECO:0007669"/>
    <property type="project" value="InterPro"/>
</dbReference>
<evidence type="ECO:0000256" key="1">
    <source>
        <dbReference type="SAM" id="Phobius"/>
    </source>
</evidence>
<dbReference type="RefSeq" id="WP_068136088.1">
    <property type="nucleotide sequence ID" value="NZ_AP014924.1"/>
</dbReference>
<dbReference type="NCBIfam" id="NF040969">
    <property type="entry name" value="cytb_ExtP"/>
    <property type="match status" value="1"/>
</dbReference>
<dbReference type="EMBL" id="AP014924">
    <property type="protein sequence ID" value="BAS27357.1"/>
    <property type="molecule type" value="Genomic_DNA"/>
</dbReference>
<dbReference type="InterPro" id="IPR016174">
    <property type="entry name" value="Di-haem_cyt_TM"/>
</dbReference>
<dbReference type="PROSITE" id="PS51002">
    <property type="entry name" value="CYTB_NTER"/>
    <property type="match status" value="1"/>
</dbReference>
<accession>A0A0K2SK15</accession>
<evidence type="ECO:0000259" key="2">
    <source>
        <dbReference type="PROSITE" id="PS51002"/>
    </source>
</evidence>
<dbReference type="GO" id="GO:0022904">
    <property type="term" value="P:respiratory electron transport chain"/>
    <property type="evidence" value="ECO:0007669"/>
    <property type="project" value="InterPro"/>
</dbReference>
<feature type="transmembrane region" description="Helical" evidence="1">
    <location>
        <begin position="206"/>
        <end position="227"/>
    </location>
</feature>
<dbReference type="InterPro" id="IPR027387">
    <property type="entry name" value="Cytb/b6-like_sf"/>
</dbReference>
<dbReference type="Proteomes" id="UP000065807">
    <property type="component" value="Chromosome"/>
</dbReference>
<dbReference type="InterPro" id="IPR005797">
    <property type="entry name" value="Cyt_b/b6_N"/>
</dbReference>
<sequence length="256" mass="29469">MSRVGKWITQNRIYRSIYRNAYPTDDRNRVLVILNSLALHLHPTRVPKRATDVSYTWGLGGLSIFMFVILTVTGVFLMFYYIPSTKDAYWSILELERNVTMGSFMRNLHRWAAHAMVITVFLHMCRVFYTGSYKPPREFNWVVGVGLLVLTFLLSFTGYLLPWDQLAFWAITVGTNIAKSTPFIGDQVQFALLGGFEIAQPTLIRWYTLHVIFLPLALIVVVSFHFWRVRKDGNISTPVYEDEEEAEEAISQSQAG</sequence>
<dbReference type="Gene3D" id="1.20.810.10">
    <property type="entry name" value="Cytochrome Bc1 Complex, Chain C"/>
    <property type="match status" value="1"/>
</dbReference>
<feature type="domain" description="Cytochrome b/b6 N-terminal region profile" evidence="2">
    <location>
        <begin position="20"/>
        <end position="238"/>
    </location>
</feature>
<keyword evidence="1" id="KW-1133">Transmembrane helix</keyword>
<feature type="transmembrane region" description="Helical" evidence="1">
    <location>
        <begin position="111"/>
        <end position="129"/>
    </location>
</feature>
<reference evidence="4" key="2">
    <citation type="journal article" date="2016" name="Int. J. Syst. Evol. Microbiol.">
        <title>Complete genome sequence and cell structure of Limnochorda pilosa, a Gram-negative spore-former within the phylum Firmicutes.</title>
        <authorList>
            <person name="Watanabe M."/>
            <person name="Kojima H."/>
            <person name="Fukui M."/>
        </authorList>
    </citation>
    <scope>NUCLEOTIDE SEQUENCE [LARGE SCALE GENOMIC DNA]</scope>
    <source>
        <strain evidence="4">HC45</strain>
    </source>
</reference>
<dbReference type="STRING" id="1555112.LIP_1509"/>
<dbReference type="Pfam" id="PF00033">
    <property type="entry name" value="Cytochrome_B"/>
    <property type="match status" value="1"/>
</dbReference>
<proteinExistence type="predicted"/>
<dbReference type="PANTHER" id="PTHR19271:SF16">
    <property type="entry name" value="CYTOCHROME B"/>
    <property type="match status" value="1"/>
</dbReference>
<dbReference type="GO" id="GO:0009055">
    <property type="term" value="F:electron transfer activity"/>
    <property type="evidence" value="ECO:0007669"/>
    <property type="project" value="InterPro"/>
</dbReference>
<feature type="transmembrane region" description="Helical" evidence="1">
    <location>
        <begin position="55"/>
        <end position="82"/>
    </location>
</feature>